<sequence length="1374" mass="148975">MVFFAIGQQLSGLIIESQECIILEFCSIQNKFTSIMSSGIVNVVNTVIYNFSIVSAQIIGFNFYTGVSGYFAAQTELNITIYLTSLDICQPNTPQIGIIKNNAIITQFGSEYLHCENICGELVVAYGLCVDQFNYSYYTNGTYQCQFPFQYNIDQCVCTGGYLLNDSKCINILNEIYSIKATISQNNDELQTLFNMYNHFTLSLNDPNIQQYIVNNISIVDNRIADNVSFLNQQITQQENKFLQNIIDNSSLLELRILQNASAIYQNIADNMTLLNNNLFQTISQNFAILDLQLYDNTTAIHKLIETENNKLLQNIIDNTSHLVQWISQNESASKSLVTNATMKLTQNIMDNTTNLDQRIYDNISTVYSIINEGNSQLLQIIVDNSTTLDHKISSNFSSLNQKLTEHNFELHTLIHSLQEQIDLLQNKQDKLPLQLLDNMFQQDSYDVTDMWMICNQPNYVVRFQITFVTNIITASNFTNGSVFGQLINVQNVFIDVISQVYTSAVQPLYDAQNQFYNIKVQIGAQVVESGNIFSNNNAIIINQLSIVSKIGNTFEVNSVSLVTILQIQSNHTKIQDMMICLIFQTSTGNIGLIGSLSGNLNVINYQITGQYETEGYISLGVNSVNLSKVVVKNVNFNPESYKYGNQSSYLVNFVFQSNIEIFRSTISLNSQSLNYLQSTNNNHQEFGGLIMQLFSSRFIVSQVSYNTDFQCNTQYIANSGLLLGKSYSTLSQIIFQGLCIKTIITANSSFSSFGIIGQMDGNVTIKQSNIQISMNTTILNNFGLIGFTSYQSSISTFQDILLTINIQYISGDAISGIVGQHFSKQSSLSNISLTSSNINGTGTCGGFIAILNSNILVQNGVINNLDIKSNGNTGSIAGNSNGQHNIINIMVSNIIINSSSLVGGLIALSSSEISILNGAINNFVLYSNMSVGGYIAKLTLQIYARNLNATVIHIISIMCHSSGGIVGLTQDNNNSTISGIFIQNVNISFGAGSGGVVGYSTHYIIISDSLVQRSIINATNGTGGILGQATSSYIINCQVISSEMYSNDTIGGIIGLQNYDCTIQNSVVHNNTIIAILFAGGVIGNSVHTASLINVSAVNSSISSTTSVAGGIIAITNDTIMERCNVYDMNVVSGSQSGGVIGVTYGVTPQTSNGRINIQIVNVRNLYQLAVNGHSSGVVIGITKIDATISYINIKNASLIALSATGAGGIVGVSYANVSVLNSKIYGLIINNGVKGNGGAGIIAYSNISSIVNCSVENSIINAVTGAGSIIGTQLHITENQTIISNVYVRNVTLSSNNAGGLIGFYNSSFQCNISNSKITQVSVIGKTRAGLVTGNSPSNYLITSSSSEGDNFVNGVLQENCIALTNTNARGC</sequence>
<evidence type="ECO:0000313" key="1">
    <source>
        <dbReference type="EMBL" id="CAI9959657.1"/>
    </source>
</evidence>
<dbReference type="Proteomes" id="UP001642409">
    <property type="component" value="Unassembled WGS sequence"/>
</dbReference>
<evidence type="ECO:0000313" key="2">
    <source>
        <dbReference type="EMBL" id="CAL6072171.1"/>
    </source>
</evidence>
<accession>A0AA86QRZ7</accession>
<proteinExistence type="predicted"/>
<keyword evidence="3" id="KW-1185">Reference proteome</keyword>
<comment type="caution">
    <text evidence="1">The sequence shown here is derived from an EMBL/GenBank/DDBJ whole genome shotgun (WGS) entry which is preliminary data.</text>
</comment>
<name>A0AA86QRZ7_9EUKA</name>
<reference evidence="1" key="1">
    <citation type="submission" date="2023-06" db="EMBL/GenBank/DDBJ databases">
        <authorList>
            <person name="Kurt Z."/>
        </authorList>
    </citation>
    <scope>NUCLEOTIDE SEQUENCE</scope>
</reference>
<protein>
    <submittedName>
        <fullName evidence="1">Uncharacterized protein</fullName>
    </submittedName>
</protein>
<gene>
    <name evidence="1" type="ORF">HINF_LOCUS47302</name>
    <name evidence="2" type="ORF">HINF_LOCUS55495</name>
</gene>
<organism evidence="1">
    <name type="scientific">Hexamita inflata</name>
    <dbReference type="NCBI Taxonomy" id="28002"/>
    <lineage>
        <taxon>Eukaryota</taxon>
        <taxon>Metamonada</taxon>
        <taxon>Diplomonadida</taxon>
        <taxon>Hexamitidae</taxon>
        <taxon>Hexamitinae</taxon>
        <taxon>Hexamita</taxon>
    </lineage>
</organism>
<dbReference type="EMBL" id="CAXDID020000294">
    <property type="protein sequence ID" value="CAL6072171.1"/>
    <property type="molecule type" value="Genomic_DNA"/>
</dbReference>
<dbReference type="EMBL" id="CATOUU010000922">
    <property type="protein sequence ID" value="CAI9959657.1"/>
    <property type="molecule type" value="Genomic_DNA"/>
</dbReference>
<evidence type="ECO:0000313" key="3">
    <source>
        <dbReference type="Proteomes" id="UP001642409"/>
    </source>
</evidence>
<reference evidence="2 3" key="2">
    <citation type="submission" date="2024-07" db="EMBL/GenBank/DDBJ databases">
        <authorList>
            <person name="Akdeniz Z."/>
        </authorList>
    </citation>
    <scope>NUCLEOTIDE SEQUENCE [LARGE SCALE GENOMIC DNA]</scope>
</reference>